<feature type="compositionally biased region" description="Basic and acidic residues" evidence="11">
    <location>
        <begin position="3177"/>
        <end position="3211"/>
    </location>
</feature>
<keyword evidence="8" id="KW-0067">ATP-binding</keyword>
<feature type="region of interest" description="Disordered" evidence="11">
    <location>
        <begin position="1"/>
        <end position="62"/>
    </location>
</feature>
<feature type="region of interest" description="Disordered" evidence="11">
    <location>
        <begin position="688"/>
        <end position="774"/>
    </location>
</feature>
<feature type="region of interest" description="Disordered" evidence="11">
    <location>
        <begin position="1588"/>
        <end position="1656"/>
    </location>
</feature>
<dbReference type="Pfam" id="PF00454">
    <property type="entry name" value="PI3_PI4_kinase"/>
    <property type="match status" value="1"/>
</dbReference>
<feature type="compositionally biased region" description="Low complexity" evidence="11">
    <location>
        <begin position="1610"/>
        <end position="1635"/>
    </location>
</feature>
<keyword evidence="7" id="KW-0418">Kinase</keyword>
<feature type="region of interest" description="Disordered" evidence="11">
    <location>
        <begin position="2168"/>
        <end position="2209"/>
    </location>
</feature>
<dbReference type="RefSeq" id="XP_029217399.1">
    <property type="nucleotide sequence ID" value="XM_029365968.1"/>
</dbReference>
<feature type="region of interest" description="Disordered" evidence="11">
    <location>
        <begin position="3654"/>
        <end position="3706"/>
    </location>
</feature>
<feature type="region of interest" description="Disordered" evidence="11">
    <location>
        <begin position="5458"/>
        <end position="5489"/>
    </location>
</feature>
<dbReference type="Gene3D" id="3.30.1010.10">
    <property type="entry name" value="Phosphatidylinositol 3-kinase Catalytic Subunit, Chain A, domain 4"/>
    <property type="match status" value="1"/>
</dbReference>
<protein>
    <recommendedName>
        <fullName evidence="10">Serine/threonine-protein kinase ATR</fullName>
        <ecNumber evidence="2">2.7.11.1</ecNumber>
    </recommendedName>
</protein>
<evidence type="ECO:0000256" key="5">
    <source>
        <dbReference type="ARBA" id="ARBA00022741"/>
    </source>
</evidence>
<dbReference type="CDD" id="cd00892">
    <property type="entry name" value="PIKKc_ATR"/>
    <property type="match status" value="1"/>
</dbReference>
<evidence type="ECO:0000313" key="14">
    <source>
        <dbReference type="EMBL" id="PFH33390.1"/>
    </source>
</evidence>
<evidence type="ECO:0000256" key="10">
    <source>
        <dbReference type="ARBA" id="ARBA00024420"/>
    </source>
</evidence>
<dbReference type="KEGG" id="bbes:BESB_076070"/>
<feature type="region of interest" description="Disordered" evidence="11">
    <location>
        <begin position="5000"/>
        <end position="5031"/>
    </location>
</feature>
<dbReference type="Gene3D" id="1.10.1070.11">
    <property type="entry name" value="Phosphatidylinositol 3-/4-kinase, catalytic domain"/>
    <property type="match status" value="1"/>
</dbReference>
<dbReference type="PANTHER" id="PTHR11139:SF69">
    <property type="entry name" value="SERINE_THREONINE-PROTEIN KINASE ATR"/>
    <property type="match status" value="1"/>
</dbReference>
<dbReference type="Pfam" id="PF02260">
    <property type="entry name" value="FATC"/>
    <property type="match status" value="1"/>
</dbReference>
<dbReference type="GO" id="GO:0000723">
    <property type="term" value="P:telomere maintenance"/>
    <property type="evidence" value="ECO:0007669"/>
    <property type="project" value="TreeGrafter"/>
</dbReference>
<evidence type="ECO:0000256" key="11">
    <source>
        <dbReference type="SAM" id="MobiDB-lite"/>
    </source>
</evidence>
<feature type="compositionally biased region" description="Low complexity" evidence="11">
    <location>
        <begin position="4464"/>
        <end position="4480"/>
    </location>
</feature>
<feature type="compositionally biased region" description="Low complexity" evidence="11">
    <location>
        <begin position="439"/>
        <end position="448"/>
    </location>
</feature>
<feature type="compositionally biased region" description="Basic and acidic residues" evidence="11">
    <location>
        <begin position="3578"/>
        <end position="3589"/>
    </location>
</feature>
<feature type="region of interest" description="Disordered" evidence="11">
    <location>
        <begin position="224"/>
        <end position="263"/>
    </location>
</feature>
<evidence type="ECO:0000256" key="2">
    <source>
        <dbReference type="ARBA" id="ARBA00012513"/>
    </source>
</evidence>
<feature type="compositionally biased region" description="Low complexity" evidence="11">
    <location>
        <begin position="1417"/>
        <end position="1439"/>
    </location>
</feature>
<feature type="region of interest" description="Disordered" evidence="11">
    <location>
        <begin position="2356"/>
        <end position="2377"/>
    </location>
</feature>
<feature type="region of interest" description="Disordered" evidence="11">
    <location>
        <begin position="426"/>
        <end position="448"/>
    </location>
</feature>
<dbReference type="GO" id="GO:0005694">
    <property type="term" value="C:chromosome"/>
    <property type="evidence" value="ECO:0007669"/>
    <property type="project" value="TreeGrafter"/>
</dbReference>
<dbReference type="PANTHER" id="PTHR11139">
    <property type="entry name" value="ATAXIA TELANGIECTASIA MUTATED ATM -RELATED"/>
    <property type="match status" value="1"/>
</dbReference>
<evidence type="ECO:0000256" key="6">
    <source>
        <dbReference type="ARBA" id="ARBA00022763"/>
    </source>
</evidence>
<feature type="region of interest" description="Disordered" evidence="11">
    <location>
        <begin position="4298"/>
        <end position="4379"/>
    </location>
</feature>
<dbReference type="InterPro" id="IPR011009">
    <property type="entry name" value="Kinase-like_dom_sf"/>
</dbReference>
<gene>
    <name evidence="14" type="ORF">BESB_076070</name>
</gene>
<organism evidence="14 15">
    <name type="scientific">Besnoitia besnoiti</name>
    <name type="common">Apicomplexan protozoan</name>
    <dbReference type="NCBI Taxonomy" id="94643"/>
    <lineage>
        <taxon>Eukaryota</taxon>
        <taxon>Sar</taxon>
        <taxon>Alveolata</taxon>
        <taxon>Apicomplexa</taxon>
        <taxon>Conoidasida</taxon>
        <taxon>Coccidia</taxon>
        <taxon>Eucoccidiorida</taxon>
        <taxon>Eimeriorina</taxon>
        <taxon>Sarcocystidae</taxon>
        <taxon>Besnoitia</taxon>
    </lineage>
</organism>
<feature type="region of interest" description="Disordered" evidence="11">
    <location>
        <begin position="4442"/>
        <end position="4524"/>
    </location>
</feature>
<feature type="domain" description="FATC" evidence="13">
    <location>
        <begin position="6156"/>
        <end position="6188"/>
    </location>
</feature>
<dbReference type="PROSITE" id="PS51190">
    <property type="entry name" value="FATC"/>
    <property type="match status" value="1"/>
</dbReference>
<dbReference type="VEuPathDB" id="ToxoDB:BESB_076070"/>
<dbReference type="PROSITE" id="PS00916">
    <property type="entry name" value="PI3_4_KINASE_2"/>
    <property type="match status" value="1"/>
</dbReference>
<feature type="compositionally biased region" description="Basic and acidic residues" evidence="11">
    <location>
        <begin position="712"/>
        <end position="732"/>
    </location>
</feature>
<dbReference type="SUPFAM" id="SSF56112">
    <property type="entry name" value="Protein kinase-like (PK-like)"/>
    <property type="match status" value="1"/>
</dbReference>
<feature type="region of interest" description="Disordered" evidence="11">
    <location>
        <begin position="4218"/>
        <end position="4257"/>
    </location>
</feature>
<keyword evidence="5" id="KW-0547">Nucleotide-binding</keyword>
<keyword evidence="15" id="KW-1185">Reference proteome</keyword>
<dbReference type="Proteomes" id="UP000224006">
    <property type="component" value="Chromosome VII"/>
</dbReference>
<evidence type="ECO:0000313" key="15">
    <source>
        <dbReference type="Proteomes" id="UP000224006"/>
    </source>
</evidence>
<dbReference type="GO" id="GO:0004674">
    <property type="term" value="F:protein serine/threonine kinase activity"/>
    <property type="evidence" value="ECO:0007669"/>
    <property type="project" value="UniProtKB-KW"/>
</dbReference>
<feature type="region of interest" description="Disordered" evidence="11">
    <location>
        <begin position="855"/>
        <end position="884"/>
    </location>
</feature>
<feature type="compositionally biased region" description="Basic and acidic residues" evidence="11">
    <location>
        <begin position="763"/>
        <end position="774"/>
    </location>
</feature>
<feature type="compositionally biased region" description="Acidic residues" evidence="11">
    <location>
        <begin position="3689"/>
        <end position="3699"/>
    </location>
</feature>
<dbReference type="InterPro" id="IPR000403">
    <property type="entry name" value="PI3/4_kinase_cat_dom"/>
</dbReference>
<dbReference type="OrthoDB" id="339600at2759"/>
<feature type="compositionally biased region" description="Low complexity" evidence="11">
    <location>
        <begin position="506"/>
        <end position="521"/>
    </location>
</feature>
<dbReference type="GO" id="GO:0005524">
    <property type="term" value="F:ATP binding"/>
    <property type="evidence" value="ECO:0007669"/>
    <property type="project" value="UniProtKB-KW"/>
</dbReference>
<feature type="compositionally biased region" description="Polar residues" evidence="11">
    <location>
        <begin position="3252"/>
        <end position="3261"/>
    </location>
</feature>
<evidence type="ECO:0000259" key="12">
    <source>
        <dbReference type="PROSITE" id="PS50290"/>
    </source>
</evidence>
<evidence type="ECO:0000256" key="1">
    <source>
        <dbReference type="ARBA" id="ARBA00004123"/>
    </source>
</evidence>
<evidence type="ECO:0000259" key="13">
    <source>
        <dbReference type="PROSITE" id="PS51190"/>
    </source>
</evidence>
<evidence type="ECO:0000256" key="8">
    <source>
        <dbReference type="ARBA" id="ARBA00022840"/>
    </source>
</evidence>
<evidence type="ECO:0000256" key="4">
    <source>
        <dbReference type="ARBA" id="ARBA00022679"/>
    </source>
</evidence>
<feature type="compositionally biased region" description="Basic and acidic residues" evidence="11">
    <location>
        <begin position="3654"/>
        <end position="3663"/>
    </location>
</feature>
<feature type="compositionally biased region" description="Basic and acidic residues" evidence="11">
    <location>
        <begin position="5000"/>
        <end position="5028"/>
    </location>
</feature>
<feature type="compositionally biased region" description="Low complexity" evidence="11">
    <location>
        <begin position="2065"/>
        <end position="2082"/>
    </location>
</feature>
<feature type="region of interest" description="Disordered" evidence="11">
    <location>
        <begin position="2065"/>
        <end position="2094"/>
    </location>
</feature>
<comment type="caution">
    <text evidence="14">The sequence shown here is derived from an EMBL/GenBank/DDBJ whole genome shotgun (WGS) entry which is preliminary data.</text>
</comment>
<feature type="compositionally biased region" description="Low complexity" evidence="11">
    <location>
        <begin position="5458"/>
        <end position="5475"/>
    </location>
</feature>
<keyword evidence="9" id="KW-0539">Nucleus</keyword>
<evidence type="ECO:0000256" key="7">
    <source>
        <dbReference type="ARBA" id="ARBA00022777"/>
    </source>
</evidence>
<dbReference type="PROSITE" id="PS50290">
    <property type="entry name" value="PI3_4_KINASE_3"/>
    <property type="match status" value="1"/>
</dbReference>
<feature type="region of interest" description="Disordered" evidence="11">
    <location>
        <begin position="4768"/>
        <end position="4827"/>
    </location>
</feature>
<keyword evidence="4" id="KW-0808">Transferase</keyword>
<feature type="region of interest" description="Disordered" evidence="11">
    <location>
        <begin position="3569"/>
        <end position="3602"/>
    </location>
</feature>
<dbReference type="SMART" id="SM00146">
    <property type="entry name" value="PI3Kc"/>
    <property type="match status" value="1"/>
</dbReference>
<feature type="region of interest" description="Disordered" evidence="11">
    <location>
        <begin position="6108"/>
        <end position="6154"/>
    </location>
</feature>
<accession>A0A2A9MDD0</accession>
<feature type="region of interest" description="Disordered" evidence="11">
    <location>
        <begin position="1813"/>
        <end position="1834"/>
    </location>
</feature>
<feature type="compositionally biased region" description="Basic and acidic residues" evidence="11">
    <location>
        <begin position="6113"/>
        <end position="6129"/>
    </location>
</feature>
<feature type="region of interest" description="Disordered" evidence="11">
    <location>
        <begin position="3174"/>
        <end position="3211"/>
    </location>
</feature>
<feature type="compositionally biased region" description="Low complexity" evidence="11">
    <location>
        <begin position="1488"/>
        <end position="1497"/>
    </location>
</feature>
<dbReference type="EMBL" id="NWUJ01000008">
    <property type="protein sequence ID" value="PFH33390.1"/>
    <property type="molecule type" value="Genomic_DNA"/>
</dbReference>
<dbReference type="STRING" id="94643.A0A2A9MDD0"/>
<evidence type="ECO:0000256" key="9">
    <source>
        <dbReference type="ARBA" id="ARBA00023242"/>
    </source>
</evidence>
<feature type="region of interest" description="Disordered" evidence="11">
    <location>
        <begin position="500"/>
        <end position="523"/>
    </location>
</feature>
<feature type="region of interest" description="Disordered" evidence="11">
    <location>
        <begin position="1487"/>
        <end position="1534"/>
    </location>
</feature>
<feature type="compositionally biased region" description="Pro residues" evidence="11">
    <location>
        <begin position="15"/>
        <end position="31"/>
    </location>
</feature>
<dbReference type="InterPro" id="IPR018936">
    <property type="entry name" value="PI3/4_kinase_CS"/>
</dbReference>
<feature type="compositionally biased region" description="Low complexity" evidence="11">
    <location>
        <begin position="4325"/>
        <end position="4336"/>
    </location>
</feature>
<dbReference type="GO" id="GO:0006281">
    <property type="term" value="P:DNA repair"/>
    <property type="evidence" value="ECO:0007669"/>
    <property type="project" value="TreeGrafter"/>
</dbReference>
<feature type="region of interest" description="Disordered" evidence="11">
    <location>
        <begin position="4922"/>
        <end position="4948"/>
    </location>
</feature>
<feature type="compositionally biased region" description="Basic and acidic residues" evidence="11">
    <location>
        <begin position="4796"/>
        <end position="4812"/>
    </location>
</feature>
<feature type="region of interest" description="Disordered" evidence="11">
    <location>
        <begin position="1408"/>
        <end position="1451"/>
    </location>
</feature>
<dbReference type="EC" id="2.7.11.1" evidence="2"/>
<dbReference type="InterPro" id="IPR003152">
    <property type="entry name" value="FATC_dom"/>
</dbReference>
<proteinExistence type="predicted"/>
<feature type="compositionally biased region" description="Basic and acidic residues" evidence="11">
    <location>
        <begin position="2085"/>
        <end position="2094"/>
    </location>
</feature>
<feature type="compositionally biased region" description="Low complexity" evidence="11">
    <location>
        <begin position="690"/>
        <end position="707"/>
    </location>
</feature>
<evidence type="ECO:0000256" key="3">
    <source>
        <dbReference type="ARBA" id="ARBA00022527"/>
    </source>
</evidence>
<feature type="region of interest" description="Disordered" evidence="11">
    <location>
        <begin position="3227"/>
        <end position="3275"/>
    </location>
</feature>
<dbReference type="GeneID" id="40312533"/>
<feature type="compositionally biased region" description="Basic and acidic residues" evidence="11">
    <location>
        <begin position="243"/>
        <end position="252"/>
    </location>
</feature>
<name>A0A2A9MDD0_BESBE</name>
<feature type="compositionally biased region" description="Acidic residues" evidence="11">
    <location>
        <begin position="253"/>
        <end position="263"/>
    </location>
</feature>
<dbReference type="InterPro" id="IPR050517">
    <property type="entry name" value="DDR_Repair_Kinase"/>
</dbReference>
<keyword evidence="6" id="KW-0227">DNA damage</keyword>
<reference evidence="14 15" key="1">
    <citation type="submission" date="2017-09" db="EMBL/GenBank/DDBJ databases">
        <title>Genome sequencing of Besnoitia besnoiti strain Bb-Ger1.</title>
        <authorList>
            <person name="Schares G."/>
            <person name="Venepally P."/>
            <person name="Lorenzi H.A."/>
        </authorList>
    </citation>
    <scope>NUCLEOTIDE SEQUENCE [LARGE SCALE GENOMIC DNA]</scope>
    <source>
        <strain evidence="14 15">Bb-Ger1</strain>
    </source>
</reference>
<dbReference type="SMART" id="SM01343">
    <property type="entry name" value="FATC"/>
    <property type="match status" value="1"/>
</dbReference>
<dbReference type="GO" id="GO:0000077">
    <property type="term" value="P:DNA damage checkpoint signaling"/>
    <property type="evidence" value="ECO:0007669"/>
    <property type="project" value="TreeGrafter"/>
</dbReference>
<sequence>MGGELRRLPSSSPSPSSPPSSSPPSSSPPSSSPRRSASSLSGSRRSLADSHACTSVKGQRREERRRARLQLLHTVLGLQSLTAETLALKAAQSSLRFSCPCSATAPTSLLSASASSTCAPPSAASPSAPSPSSLPLPCRFSVFVCPHDALRRGASRRACASSGACSGAEAVPSAYRPEEKARKCCRALSGNALVDKAFETVVLPLLKKVANAAPLPPCSAVSALPRQRPWESETKPAAGSRSHRSEGARDGAEPDEEEDCEEREDVFVRAATLRSLLRFVADVLSGRIDREAPEGLRRRALRRVAEIASVLLSFLGELSSASPASPSKPRRRVGSTAVVVRPQLGAPPSHAEARDRRRLARVLWLAREDWPAALLACLQTLERYSAATPARLEEAEADEGLHALAAAWSVRLGTFADETVQGLAQLGESLKRRAPPRGTPRTRPALPPSLALTAALPQSAAAPEEVTAAPRSALPSVAARQTPGPVLFPQTTRTLVALTGKRGSRRASPASSAASAGASTSRARRVSPACVEPAVLALFRELLLQLLPLRPFPRVPCVFRSVGAPSSAQRGSGAAEGFSASVDCFPGLLPPPSAFSPARAAAESSFSAPRPCASGEPILPSPLSSLAVASFAPEWSEERHLLFATSRARAAWTAQSGERASASVRLHLCGIAIEGAFARLRLLSSHAQTPAGASTSPRAAPAPSSLSPRKRTREDCLGCGDRREEASLERDRNVRRKRLETDGEGDGAGGDGQAPASEDEDGEGRCVEERDEEARVEEGCRATAAWIKLIVQLLGDESDRDRADNDSWDLSSPACLRWRATEPSALAVYATRLKALLLSLHETLFLPAVSRSLPRRTQSATPPRSKPVEAVVEAPGGEPPEGRRDLLGVAAETRGGSCGSEYFWLIPSVFRELLPLVVRLLAVYLGMIGHRRVDGEQAEQDQAAVFRFLDFWASARCALHSDDVGPLWTVPAEAPSAIHILLSGVSDPALRAEVSLASPLLLLGVETEAPAEGEDTPAVTVSDDAAATGEESHDHVKARTGSVSALTVLGALRCDRDNLTHCERLLGNALALANEGQRRSFFGLLERRVAGLRALSLRAGPAFDLLPDHLSFASALVWLAGRLCRFAGQTGEGDWKAAEEESRRRTTQIHAREVEALGTGAVATAVTATRESFSSSVRESILHILSAALPRAGAKQLQAAGGASASSVFGDASETDVAASLSSLPPLASSRLLAAWRMTLLASSPLSSCGGPTAAASSPASGISGLAVSGGADSVPQPTLRIVSSFSAILRRQLIAEVQQFLLSFHASDLRRERVADAVSAGLCEPQGVAPVCPFRSSLSRKESPSDGDADDSEFAHASWRARLRSSATDQFERVTILLRATVEDVTTPLGDRLDFLMWEVFPETHSRAEAAPPAQSSWGSRPRPSRAAAVARAAGALSSEDRGESDGLEEAAGFPASASASSLLQYCVVAAIAQLQHARVAASLETAASGGNNSKGAGSGDAEAGTDENAEGNADGDAEGGGGRGEAAGRRSDWIRPGAKEEWRADANALAAFLSLLTLPGVASRSTLSLALSRLFPVLVLLTSRGAEGSPPASRLAQGVGDARRRAHASASRPASAASVAVSSSQRCAGASSPPALPPPSASPPFGGECSSSLQPCARRPPSDFLLAEETVHALCSAAGVDPGEGNDCERCSPTEPCPPPFAYGLWLGLLGQAEDATEQVDAADSERGGGLDRLCEDGSGAEWRRAFSVSLSAAEDTPTLPTLCPCCSDTFAAASASASSLFPAPGSSSSAAAAAALLPAHAAAPHLSLFAAGGRSPQPRPSRAFSSSEAFGRQVSPSPGHCLFLDPSSSLSAAVARCSKCDVLIPLLPPPLVLSPLQQLRIPVSPRASCRASDSTSAAACVSVAALDGQRLRSLLLLLCALVSSFLHLAPSHPLHASLESLALPSSSSPRASSASHSLSSAASTSAASAPGCVSPVLPFPAEARAGRPAGEERTLTRQQAAFSAWPSAFLRDARTPREAPSPIGSRQWVLERRDEQDGIAAALLPVLLLASRDAAAFPLDASSPRRLASPPSSSLSTAAEAEEGRRDASNPNLHRCEAERVQASCGFRLLHLLRLAVRTLSFAALPRLFPPISSLTAAASTAGAETDSSERPSLCKRPRACEDVELHAQQAKRPSTAGDNDGDEWPWLLPEEGGGSPEASPRSAPQQILVSAVRTRASFLSSLLLPLLHPAPSGPPSSSSATSCPLSPSAASGCDAGCLFRPLLHAFVPRLRLSLLIGGSVMRLAKCFALADSPLQATGNDAEDDAAMGEVVEDEEDVASGGSDAICVSCCEGVHKRLRRAQYAVRQQSLGGVSSSLSAPSALRASPPPSASHLPCSSASSPSWCVSAADSEGLLGLIVSLAFAASGGGLPPSVSAASSPCSVSQQTERAGVEARVSHSGSSPSLLVLGEVLQQGRTAAVSCLDPRAVVCPGLSAAQQGDIGRALALKSLRLCRRPSGDQSAAATHAEGALASRLPSSWLPPLAPPSLDFLLLSPARWSPSSSCNSLLAVAPEGRSAGSFSCESSFASTRSLYSQVSRLLSSSTSAALSSLSLSQLKLGLALLYMAACTSSRADGASSVPSSFPPPPSASPFPSSFSAVTSRAVPDDRRAGAASDHVSPSALSVSSSRSAGFALHALSALFGSLSGLATGPAAFGAGAAHAEEASASPPQEDGRAVDVLFSLFFSPEISRSTARMRTPAGLSGSFPPFFSRAAPSAAPGGGASPSALWRRCCLLLLLGPATYARILQSRRRRMGSPDHSLFGSVAAFCARPPPVRHAPPRSGSSDASPPPSACGASSALAVRVAEDLEDQFLARALLPCFLLHSDFNLRAIRESTGLYASSAFDWSYYLSVFLFLFCPLTPLVRGQPPRLRGAGRLEAHAAGADELEAGARSGGSHDAAPENRSHSAAVSTFAALLQLATEGRWSAHARPGAETNSVASDAPAASACTRRAAGGAATHAQEMEAAAEAGKDAAASDLGSESGLNSAKACFSVGRQEGEGAKKSWKKRKALFDACDRLLLLTLVRVLWVLAKCWNPFASDEESQRRVRVRACDGDCVVCPAPAHQRSPMSSARATQISSRPLLSACRPPRDGGDALEMWRATAQAWLKAHFSLLLRARRLLCALPACASPASAEEDARQTKRSTRDETEGQRSARRPATELRGERGSARLAVVHEEDVMEVEQEDEDEFGAAAGASGVGNRKHGKESGIEAQSMTSSSAGVYPGEENEDTTASDGCSLRVDDFVTCHLLEVEELLLHCLFPAFPLPPATRQYLTNYLFLFASPRDLSRFFVSLLLPCRAILAAAQAAEQASGCRRSAEAFAASSETHRRLAPADASSPSACLRTPSLVWSEEERRESEKQLREILALALDKETGLRALYLSMSCAHGGLLGTHAARLIDSLRHAFEQCKQQVALYSGICAFSSRTSLTRHAVSSSCIGLLASLCPPSTSRLCRGARGVSCASEEGVCRTLLGAFRLLFLSFSPSTLLFYTPFFLYTLGEVRGTGVQGPAPAAGMRRHRRGLVARGCNEGAQSGAGEDWRVSARHSEEASNDASGARCRPSRRNFETWKQSETKRLLLLLIRRASQAVGAAGELPPSALFAALACAPVFPRFEEGEGGRRPEGSQSGRCVPVGEDTSEARRQPVGEDSGGEESDDSWMPEEGLHNDSVNDASFTVDAAAWDGMDPTSLSSLLPLFSLLPSFFFAPAHAAASPLRGRGGPTSAAEGFPASLRRDGTCMRKPFRMHDGAWSAGRCSAFREVQGRFPLELLALRMTCIAAFLDDLHPYLTRLAAALLLQKFLTVYGGALVGLVRAASASAEMGGGCAEGHGAPGESDKRAVGEAGDLATKRERERAALFLFSKVAETCQAVVAEFSDDYSMEPKALPVACVALLGLLSPLSSLAVPVPASAPARLLALPADEKGPAVSAAAVALLAASAPDPSASPPSGSVSPALVSPSRGSQSLFSPSTSSFASSFAPSGNCPWRISDEAKLCCELLERVLLSHLQLPVAARSAQEILRVMGFHVHSEPGRLQLMFPTLVAMFHAERKAASPSPSLRSTSAASSWRGVSPPDSSAASPAHAAAQPAFSNPFSPAAMGALLRFPANALGLRTSSSSCADEEAALRAYLWRRVFPPQVRIDLLPYCFTSYERTSASFSYSSAYSFSSSGLSSVASPAGDAARKAGTQLKSGRAARRDADESPHSAAKAPRKAVSGGAGGSSVESGLPAFVTWLLRLLHLQQEAREEAERLRERDAALAAAEARRREKSAEVASSQRKRGRSLKKSQISSPPSAPVATPARDQKPEMIFLSSSSSSSSSEEEGEDELVGAGRRRERDDRGSAPATRRSLLRLAIFRACDVVLLQLPKVLSFLLPHMVDAFLSSAADPLTAAEELAQRISLLLRSSLDGGAGGRERPDASPPQTPETQAAGRAGVAAAPRARSGGDSTPRPGEGAACAQEVDAQADAEETVRRGGCRPGFGRRESSDSHATYQMLQAWRSWIASRALPRFTARLRALNEELKALQVVMAPSSSPASLGASSPGSAASLVSLVSLSGAARGADEASREEEQKQKALLLSRSIQKYRMQEQRQKALLQALGRLLESVDPILLARAAVSCGAFARALYWVEAAMAADVFSPLYRRTSLGIVGLPSAVFASFSVPAAQAEAVRKALPPASTAVSNEKKGEAFFFSCFPLLVSIFRGLHASDALVGLLETRKGLSFVGVGAHTCSPRASPSSLPFPSASPSPCPASSGVSPGTKTGDAESEREKSGDCRREPTAQSVKGAGQPAPRAEELRVEMADAGAENGGREDGYLSSTTEEGETDADDLFAFDADSAQLAGGDSHLDMCAIEKEFQKQWTEAATLYLEGAPSVGAFAPASGARAVAARRSPPAAGAPERAAGRGLGGAEEDARTPPEEIRLLSPAAHWSGWFRCVARAGPACASGLWPSIEDLLLSLSPELRGVLRDAGDGGAERRRGSGWRSEAEPRTREGRRQPAWAATSLASLPSELLADAATACWSLEKWSDLRVLLLAASASSSLGSFASSLSPSPARAARPSNAVESWLSLQHAQLLSFVQQAFAAKPESALLCSHALRGVSRPLGAALRESPERAAPLLQSIAALCDCSLILESAGLPLELCAASSSTHSASICDDEWIQADAGGAAFDAPVAFASALRLPPSLSRQLSVAALLQQRAALTFQPPSLSTACASPAGGAASCFESFHAVLSASKVALEQTQQFVAAACVAVALRERERELRASLRHLPGLLQFRAQDLRCVAQQAALLDATQRRLGGNAAFDEQREAEVGVVKELLYRMQVQGALQLLNQGQVPEGLQALSRLSASSSPSSSFSASLFPSPAPSALLLYTQEATKRLLLPPQGTIACFEQAVRQQPQSAAVYFQYALFIDSLISARIEEETARPPALATPLSAASSLSPFPSLARSGERGSRGAEPFSGNDQTSLPLPFLVCEAVRLYLKCLSCLSASAASGSLPAASGGHAAPRAEAASLHHHHSLHRICALLFTFSTPATFISPHTRLDRATCEAYAAQLSRLVREASDEEGVSLPLWLPVLPQVACRSQHPLLGRDVCQGLLAKLMAAFPWRTMWAVVSLANSVAREKERRESMLQTLEAIVAKAVEIQRQSCGGLTRSAVPVLDVYRVATVFVREFHRVAMDEAIRKEDAAHANLRYPELYAMFSSSFGSLPRVALPTVANLRLAPGEVRDEAASLVTVVSLSHEMQVFPSKQRPKKITVLGSNGHVYSFLVKNERHGDLRKDTRTMDLAENVNALLAHDPACRAKNLRLRTFCVMALSEVSGMIEWVDGMTTLRRSVSSLYQESLPDFAQRSTEFFRAFQRAQEKRDYAECYRVFTHLGLGRLPPVMQRLFFNWFNEDPARWYRARQNYAHTLALWSIFGFIIGLGDRHGENILLDTADGSVMHVDFDCLLEKGRSLPVPEVVPFRLTQNLVSCLGATGVEGPFKVAAVDAMSVAKQNREILMSILMNFVHDPLVEWRQAGARHAQLQRKGASKGGGSSSHASSLKEGWEQIAYESLVEIDYKLRGGVGGTVRPLPSHFPAGVAAAAERGDSGARRGDARDRGESSAGKKTKRKEAKDETADELLGAGASSSLPVREQVEAVIQSAMRLQSLARMYVGWVPWL</sequence>
<feature type="compositionally biased region" description="Low complexity" evidence="11">
    <location>
        <begin position="4922"/>
        <end position="4933"/>
    </location>
</feature>
<feature type="domain" description="PI3K/PI4K catalytic" evidence="12">
    <location>
        <begin position="5766"/>
        <end position="6083"/>
    </location>
</feature>
<keyword evidence="3" id="KW-0723">Serine/threonine-protein kinase</keyword>
<feature type="compositionally biased region" description="Low complexity" evidence="11">
    <location>
        <begin position="32"/>
        <end position="45"/>
    </location>
</feature>
<dbReference type="InterPro" id="IPR036940">
    <property type="entry name" value="PI3/4_kinase_cat_sf"/>
</dbReference>
<dbReference type="GO" id="GO:0005634">
    <property type="term" value="C:nucleus"/>
    <property type="evidence" value="ECO:0007669"/>
    <property type="project" value="UniProtKB-SubCell"/>
</dbReference>
<feature type="compositionally biased region" description="Acidic residues" evidence="11">
    <location>
        <begin position="1505"/>
        <end position="1519"/>
    </location>
</feature>
<comment type="subcellular location">
    <subcellularLocation>
        <location evidence="1">Nucleus</location>
    </subcellularLocation>
</comment>
<feature type="region of interest" description="Disordered" evidence="11">
    <location>
        <begin position="4090"/>
        <end position="4118"/>
    </location>
</feature>